<evidence type="ECO:0000313" key="4">
    <source>
        <dbReference type="Proteomes" id="UP000242447"/>
    </source>
</evidence>
<dbReference type="EMBL" id="CP019937">
    <property type="protein sequence ID" value="ARO14065.1"/>
    <property type="molecule type" value="Genomic_DNA"/>
</dbReference>
<dbReference type="SUPFAM" id="SSF53335">
    <property type="entry name" value="S-adenosyl-L-methionine-dependent methyltransferases"/>
    <property type="match status" value="1"/>
</dbReference>
<evidence type="ECO:0000313" key="3">
    <source>
        <dbReference type="EMBL" id="ARO14065.1"/>
    </source>
</evidence>
<feature type="compositionally biased region" description="Basic and acidic residues" evidence="1">
    <location>
        <begin position="253"/>
        <end position="262"/>
    </location>
</feature>
<reference evidence="3 4" key="1">
    <citation type="submission" date="2017-02" db="EMBL/GenBank/DDBJ databases">
        <title>Ketogulonicigenium robustum SPU B003 Genome sequencing and assembly.</title>
        <authorList>
            <person name="Li Y."/>
            <person name="Liu L."/>
            <person name="Wang C."/>
            <person name="Zhang M."/>
            <person name="Zhang T."/>
            <person name="Zhang Y."/>
        </authorList>
    </citation>
    <scope>NUCLEOTIDE SEQUENCE [LARGE SCALE GENOMIC DNA]</scope>
    <source>
        <strain evidence="3 4">SPU_B003</strain>
    </source>
</reference>
<feature type="region of interest" description="Disordered" evidence="1">
    <location>
        <begin position="243"/>
        <end position="262"/>
    </location>
</feature>
<feature type="domain" description="Methyltransferase type 11" evidence="2">
    <location>
        <begin position="84"/>
        <end position="131"/>
    </location>
</feature>
<accession>A0A1W6NXU3</accession>
<dbReference type="STRING" id="92947.BVG79_00713"/>
<dbReference type="KEGG" id="kro:BVG79_00713"/>
<evidence type="ECO:0000259" key="2">
    <source>
        <dbReference type="Pfam" id="PF08241"/>
    </source>
</evidence>
<dbReference type="GO" id="GO:0032259">
    <property type="term" value="P:methylation"/>
    <property type="evidence" value="ECO:0007669"/>
    <property type="project" value="UniProtKB-KW"/>
</dbReference>
<keyword evidence="4" id="KW-1185">Reference proteome</keyword>
<feature type="compositionally biased region" description="Low complexity" evidence="1">
    <location>
        <begin position="243"/>
        <end position="252"/>
    </location>
</feature>
<organism evidence="3 4">
    <name type="scientific">Ketogulonicigenium robustum</name>
    <dbReference type="NCBI Taxonomy" id="92947"/>
    <lineage>
        <taxon>Bacteria</taxon>
        <taxon>Pseudomonadati</taxon>
        <taxon>Pseudomonadota</taxon>
        <taxon>Alphaproteobacteria</taxon>
        <taxon>Rhodobacterales</taxon>
        <taxon>Roseobacteraceae</taxon>
        <taxon>Ketogulonicigenium</taxon>
    </lineage>
</organism>
<dbReference type="InterPro" id="IPR013216">
    <property type="entry name" value="Methyltransf_11"/>
</dbReference>
<dbReference type="AlphaFoldDB" id="A0A1W6NXU3"/>
<dbReference type="GO" id="GO:0008757">
    <property type="term" value="F:S-adenosylmethionine-dependent methyltransferase activity"/>
    <property type="evidence" value="ECO:0007669"/>
    <property type="project" value="InterPro"/>
</dbReference>
<proteinExistence type="predicted"/>
<dbReference type="InterPro" id="IPR029063">
    <property type="entry name" value="SAM-dependent_MTases_sf"/>
</dbReference>
<dbReference type="Gene3D" id="3.40.50.150">
    <property type="entry name" value="Vaccinia Virus protein VP39"/>
    <property type="match status" value="1"/>
</dbReference>
<sequence>MYLDVQDLKNFYYRNALGRAVQQVVRGRLRHIWPDTRSMTVAGFGFALPLLRPFLPEARRVIGLMPGPQGVMAWPPGLPNIALLCEELDWPLETGSVDRLVMLHGLEMSERQSDLLEETHRVLGPGGRAVFVVPNRAGLWARYDKTPFGFGKPYTLGQLEGLLKEHDFVIETAFTALYQPPSLRPLWRRFGQMIERVGTRTPAIYAGGVLMVEVTKAPVALPRPRVGAARAARNLRILSPAGSPVSSPAALRARPDARRSTQ</sequence>
<dbReference type="RefSeq" id="WP_085785676.1">
    <property type="nucleotide sequence ID" value="NZ_CP019937.1"/>
</dbReference>
<name>A0A1W6NXU3_9RHOB</name>
<dbReference type="Pfam" id="PF08241">
    <property type="entry name" value="Methyltransf_11"/>
    <property type="match status" value="1"/>
</dbReference>
<dbReference type="Proteomes" id="UP000242447">
    <property type="component" value="Chromosome"/>
</dbReference>
<protein>
    <submittedName>
        <fullName evidence="3">Methyltransferase type 11</fullName>
    </submittedName>
</protein>
<evidence type="ECO:0000256" key="1">
    <source>
        <dbReference type="SAM" id="MobiDB-lite"/>
    </source>
</evidence>
<keyword evidence="3" id="KW-0808">Transferase</keyword>
<gene>
    <name evidence="3" type="ORF">BVG79_00713</name>
</gene>
<dbReference type="OrthoDB" id="9800231at2"/>
<keyword evidence="3" id="KW-0489">Methyltransferase</keyword>